<feature type="compositionally biased region" description="Basic and acidic residues" evidence="1">
    <location>
        <begin position="12"/>
        <end position="31"/>
    </location>
</feature>
<reference evidence="2" key="1">
    <citation type="submission" date="2023-06" db="EMBL/GenBank/DDBJ databases">
        <title>Genome-scale phylogeny and comparative genomics of the fungal order Sordariales.</title>
        <authorList>
            <consortium name="Lawrence Berkeley National Laboratory"/>
            <person name="Hensen N."/>
            <person name="Bonometti L."/>
            <person name="Westerberg I."/>
            <person name="Brannstrom I.O."/>
            <person name="Guillou S."/>
            <person name="Cros-Aarteil S."/>
            <person name="Calhoun S."/>
            <person name="Haridas S."/>
            <person name="Kuo A."/>
            <person name="Mondo S."/>
            <person name="Pangilinan J."/>
            <person name="Riley R."/>
            <person name="LaButti K."/>
            <person name="Andreopoulos B."/>
            <person name="Lipzen A."/>
            <person name="Chen C."/>
            <person name="Yanf M."/>
            <person name="Daum C."/>
            <person name="Ng V."/>
            <person name="Clum A."/>
            <person name="Steindorff A."/>
            <person name="Ohm R."/>
            <person name="Martin F."/>
            <person name="Silar P."/>
            <person name="Natvig D."/>
            <person name="Lalanne C."/>
            <person name="Gautier V."/>
            <person name="Ament-velasquez S.L."/>
            <person name="Kruys A."/>
            <person name="Hutchinson M.I."/>
            <person name="Powell A.J."/>
            <person name="Barry K."/>
            <person name="Miller A.N."/>
            <person name="Grigoriev I.V."/>
            <person name="Debuchy R."/>
            <person name="Gladieux P."/>
            <person name="Thoren M.H."/>
            <person name="Johannesson H."/>
        </authorList>
    </citation>
    <scope>NUCLEOTIDE SEQUENCE</scope>
    <source>
        <strain evidence="2">SMH3187-1</strain>
    </source>
</reference>
<evidence type="ECO:0000313" key="3">
    <source>
        <dbReference type="Proteomes" id="UP001172155"/>
    </source>
</evidence>
<name>A0AA40F1F3_9PEZI</name>
<gene>
    <name evidence="2" type="ORF">B0T18DRAFT_445185</name>
</gene>
<evidence type="ECO:0000313" key="2">
    <source>
        <dbReference type="EMBL" id="KAK0749301.1"/>
    </source>
</evidence>
<feature type="compositionally biased region" description="Basic and acidic residues" evidence="1">
    <location>
        <begin position="44"/>
        <end position="59"/>
    </location>
</feature>
<feature type="compositionally biased region" description="Acidic residues" evidence="1">
    <location>
        <begin position="76"/>
        <end position="85"/>
    </location>
</feature>
<feature type="region of interest" description="Disordered" evidence="1">
    <location>
        <begin position="1"/>
        <end position="100"/>
    </location>
</feature>
<accession>A0AA40F1F3</accession>
<protein>
    <submittedName>
        <fullName evidence="2">Uncharacterized protein</fullName>
    </submittedName>
</protein>
<feature type="compositionally biased region" description="Basic and acidic residues" evidence="1">
    <location>
        <begin position="66"/>
        <end position="75"/>
    </location>
</feature>
<evidence type="ECO:0000256" key="1">
    <source>
        <dbReference type="SAM" id="MobiDB-lite"/>
    </source>
</evidence>
<dbReference type="PANTHER" id="PTHR39475">
    <property type="entry name" value="CONIDIATION-SPECIFIC PROTEIN 6"/>
    <property type="match status" value="1"/>
</dbReference>
<sequence>MSGNSNAASEATRIEEGKPNSHIVTDSKDQRTIANRLAAAESATEPRQDKETEMGKKDPTAPAKMHGNEPSRGAEIDAEIQAEEEQILKKKGASLPDEKN</sequence>
<dbReference type="EMBL" id="JAUKUD010000003">
    <property type="protein sequence ID" value="KAK0749301.1"/>
    <property type="molecule type" value="Genomic_DNA"/>
</dbReference>
<dbReference type="Proteomes" id="UP001172155">
    <property type="component" value="Unassembled WGS sequence"/>
</dbReference>
<proteinExistence type="predicted"/>
<organism evidence="2 3">
    <name type="scientific">Schizothecium vesticola</name>
    <dbReference type="NCBI Taxonomy" id="314040"/>
    <lineage>
        <taxon>Eukaryota</taxon>
        <taxon>Fungi</taxon>
        <taxon>Dikarya</taxon>
        <taxon>Ascomycota</taxon>
        <taxon>Pezizomycotina</taxon>
        <taxon>Sordariomycetes</taxon>
        <taxon>Sordariomycetidae</taxon>
        <taxon>Sordariales</taxon>
        <taxon>Schizotheciaceae</taxon>
        <taxon>Schizothecium</taxon>
    </lineage>
</organism>
<dbReference type="AlphaFoldDB" id="A0AA40F1F3"/>
<dbReference type="PANTHER" id="PTHR39475:SF1">
    <property type="entry name" value="CONIDIATION-SPECIFIC PROTEIN 6"/>
    <property type="match status" value="1"/>
</dbReference>
<comment type="caution">
    <text evidence="2">The sequence shown here is derived from an EMBL/GenBank/DDBJ whole genome shotgun (WGS) entry which is preliminary data.</text>
</comment>
<keyword evidence="3" id="KW-1185">Reference proteome</keyword>